<dbReference type="PRINTS" id="PR00689">
    <property type="entry name" value="ACOABINDINGP"/>
</dbReference>
<dbReference type="InterPro" id="IPR014352">
    <property type="entry name" value="FERM/acyl-CoA-bd_prot_sf"/>
</dbReference>
<dbReference type="AlphaFoldDB" id="A0A427YPI0"/>
<proteinExistence type="inferred from homology"/>
<dbReference type="Proteomes" id="UP000279259">
    <property type="component" value="Unassembled WGS sequence"/>
</dbReference>
<evidence type="ECO:0000313" key="5">
    <source>
        <dbReference type="Proteomes" id="UP000279259"/>
    </source>
</evidence>
<keyword evidence="2" id="KW-0446">Lipid-binding</keyword>
<name>A0A427YPI0_9TREE</name>
<dbReference type="PROSITE" id="PS51228">
    <property type="entry name" value="ACB_2"/>
    <property type="match status" value="1"/>
</dbReference>
<sequence length="109" mass="12050">MSNIKAQFDKAVQIVKELPAEGPLKPTQDDQLLFYGYFKQANEGDNTTTRPGAFDFKGKYKWDAWKKLEGTSKEEAMAKYVELLKSKLEAAGDETSKAKLAELEAAGAA</sequence>
<dbReference type="EMBL" id="RSCD01000005">
    <property type="protein sequence ID" value="RSH92977.1"/>
    <property type="molecule type" value="Genomic_DNA"/>
</dbReference>
<reference evidence="4 5" key="1">
    <citation type="submission" date="2018-11" db="EMBL/GenBank/DDBJ databases">
        <title>Genome sequence of Saitozyma podzolica DSM 27192.</title>
        <authorList>
            <person name="Aliyu H."/>
            <person name="Gorte O."/>
            <person name="Ochsenreither K."/>
        </authorList>
    </citation>
    <scope>NUCLEOTIDE SEQUENCE [LARGE SCALE GENOMIC DNA]</scope>
    <source>
        <strain evidence="4 5">DSM 27192</strain>
    </source>
</reference>
<dbReference type="Pfam" id="PF00887">
    <property type="entry name" value="ACBP"/>
    <property type="match status" value="1"/>
</dbReference>
<protein>
    <recommendedName>
        <fullName evidence="3">ACB domain-containing protein</fullName>
    </recommendedName>
</protein>
<dbReference type="PANTHER" id="PTHR23310:SF62">
    <property type="entry name" value="ACYL-COA BINDING PROTEIN 1, ISOFORM A"/>
    <property type="match status" value="1"/>
</dbReference>
<dbReference type="SUPFAM" id="SSF47027">
    <property type="entry name" value="Acyl-CoA binding protein"/>
    <property type="match status" value="1"/>
</dbReference>
<evidence type="ECO:0000256" key="2">
    <source>
        <dbReference type="ARBA" id="ARBA00023121"/>
    </source>
</evidence>
<organism evidence="4 5">
    <name type="scientific">Saitozyma podzolica</name>
    <dbReference type="NCBI Taxonomy" id="1890683"/>
    <lineage>
        <taxon>Eukaryota</taxon>
        <taxon>Fungi</taxon>
        <taxon>Dikarya</taxon>
        <taxon>Basidiomycota</taxon>
        <taxon>Agaricomycotina</taxon>
        <taxon>Tremellomycetes</taxon>
        <taxon>Tremellales</taxon>
        <taxon>Trimorphomycetaceae</taxon>
        <taxon>Saitozyma</taxon>
    </lineage>
</organism>
<evidence type="ECO:0000259" key="3">
    <source>
        <dbReference type="PROSITE" id="PS51228"/>
    </source>
</evidence>
<evidence type="ECO:0000256" key="1">
    <source>
        <dbReference type="ARBA" id="ARBA00005567"/>
    </source>
</evidence>
<evidence type="ECO:0000313" key="4">
    <source>
        <dbReference type="EMBL" id="RSH92977.1"/>
    </source>
</evidence>
<keyword evidence="5" id="KW-1185">Reference proteome</keyword>
<dbReference type="OrthoDB" id="346910at2759"/>
<comment type="caution">
    <text evidence="4">The sequence shown here is derived from an EMBL/GenBank/DDBJ whole genome shotgun (WGS) entry which is preliminary data.</text>
</comment>
<dbReference type="InterPro" id="IPR035984">
    <property type="entry name" value="Acyl-CoA-binding_sf"/>
</dbReference>
<accession>A0A427YPI0</accession>
<dbReference type="InterPro" id="IPR000582">
    <property type="entry name" value="Acyl-CoA-binding_protein"/>
</dbReference>
<feature type="domain" description="ACB" evidence="3">
    <location>
        <begin position="4"/>
        <end position="93"/>
    </location>
</feature>
<dbReference type="GO" id="GO:0000062">
    <property type="term" value="F:fatty-acyl-CoA binding"/>
    <property type="evidence" value="ECO:0007669"/>
    <property type="project" value="InterPro"/>
</dbReference>
<gene>
    <name evidence="4" type="ORF">EHS25_008425</name>
</gene>
<dbReference type="Gene3D" id="1.20.80.10">
    <property type="match status" value="1"/>
</dbReference>
<dbReference type="GO" id="GO:0006631">
    <property type="term" value="P:fatty acid metabolic process"/>
    <property type="evidence" value="ECO:0007669"/>
    <property type="project" value="TreeGrafter"/>
</dbReference>
<dbReference type="PANTHER" id="PTHR23310">
    <property type="entry name" value="ACYL-COA-BINDING PROTEIN, ACBP"/>
    <property type="match status" value="1"/>
</dbReference>
<comment type="similarity">
    <text evidence="1">Belongs to the ACBP family.</text>
</comment>
<dbReference type="STRING" id="1890683.A0A427YPI0"/>
<dbReference type="FunFam" id="1.20.80.10:FF:000010">
    <property type="entry name" value="Acyl-CoA-binding domain-containing protein 5"/>
    <property type="match status" value="1"/>
</dbReference>